<evidence type="ECO:0000313" key="1">
    <source>
        <dbReference type="EMBL" id="KAH7911966.1"/>
    </source>
</evidence>
<dbReference type="EMBL" id="MU267663">
    <property type="protein sequence ID" value="KAH7911966.1"/>
    <property type="molecule type" value="Genomic_DNA"/>
</dbReference>
<organism evidence="1 2">
    <name type="scientific">Hygrophoropsis aurantiaca</name>
    <dbReference type="NCBI Taxonomy" id="72124"/>
    <lineage>
        <taxon>Eukaryota</taxon>
        <taxon>Fungi</taxon>
        <taxon>Dikarya</taxon>
        <taxon>Basidiomycota</taxon>
        <taxon>Agaricomycotina</taxon>
        <taxon>Agaricomycetes</taxon>
        <taxon>Agaricomycetidae</taxon>
        <taxon>Boletales</taxon>
        <taxon>Coniophorineae</taxon>
        <taxon>Hygrophoropsidaceae</taxon>
        <taxon>Hygrophoropsis</taxon>
    </lineage>
</organism>
<name>A0ACB8AFD3_9AGAM</name>
<accession>A0ACB8AFD3</accession>
<comment type="caution">
    <text evidence="1">The sequence shown here is derived from an EMBL/GenBank/DDBJ whole genome shotgun (WGS) entry which is preliminary data.</text>
</comment>
<sequence length="274" mass="28173">MSPITKCLVAFTLALSATALTTPHISRNAYTNHHRAVAHQNIAVAADIAVPASDADAAPKKRRRSLNKRCAPKSSSSITSSSAATSSAPVNAAPPPSVSSSVASSSSSTVQWSSSAPAASSSSQNPPPSTSSAPPSTTWQAAPSTTSSAPPAQTSSANTSGEPSFMFGTQVGQGTYYGTGLGACGITNVDTDYIAAVSWMLFDTYPGYTSGNPNDNPVCNQKVQASYQGKSVTVTITDRCTGCAITDLDFSPSAFSQLADQSVGRIYGMDWIWV</sequence>
<keyword evidence="2" id="KW-1185">Reference proteome</keyword>
<reference evidence="1" key="1">
    <citation type="journal article" date="2021" name="New Phytol.">
        <title>Evolutionary innovations through gain and loss of genes in the ectomycorrhizal Boletales.</title>
        <authorList>
            <person name="Wu G."/>
            <person name="Miyauchi S."/>
            <person name="Morin E."/>
            <person name="Kuo A."/>
            <person name="Drula E."/>
            <person name="Varga T."/>
            <person name="Kohler A."/>
            <person name="Feng B."/>
            <person name="Cao Y."/>
            <person name="Lipzen A."/>
            <person name="Daum C."/>
            <person name="Hundley H."/>
            <person name="Pangilinan J."/>
            <person name="Johnson J."/>
            <person name="Barry K."/>
            <person name="LaButti K."/>
            <person name="Ng V."/>
            <person name="Ahrendt S."/>
            <person name="Min B."/>
            <person name="Choi I.G."/>
            <person name="Park H."/>
            <person name="Plett J.M."/>
            <person name="Magnuson J."/>
            <person name="Spatafora J.W."/>
            <person name="Nagy L.G."/>
            <person name="Henrissat B."/>
            <person name="Grigoriev I.V."/>
            <person name="Yang Z.L."/>
            <person name="Xu J."/>
            <person name="Martin F.M."/>
        </authorList>
    </citation>
    <scope>NUCLEOTIDE SEQUENCE</scope>
    <source>
        <strain evidence="1">ATCC 28755</strain>
    </source>
</reference>
<dbReference type="Proteomes" id="UP000790377">
    <property type="component" value="Unassembled WGS sequence"/>
</dbReference>
<evidence type="ECO:0000313" key="2">
    <source>
        <dbReference type="Proteomes" id="UP000790377"/>
    </source>
</evidence>
<protein>
    <submittedName>
        <fullName evidence="1">RlpA-like double-psi beta-barrel-protein domain-containing protein-containing protein</fullName>
    </submittedName>
</protein>
<gene>
    <name evidence="1" type="ORF">BJ138DRAFT_1125648</name>
</gene>
<proteinExistence type="predicted"/>